<evidence type="ECO:0000259" key="1">
    <source>
        <dbReference type="Pfam" id="PF00151"/>
    </source>
</evidence>
<evidence type="ECO:0000313" key="3">
    <source>
        <dbReference type="Proteomes" id="UP001381693"/>
    </source>
</evidence>
<accession>A0AAN8X9S9</accession>
<dbReference type="AlphaFoldDB" id="A0AAN8X9S9"/>
<organism evidence="2 3">
    <name type="scientific">Halocaridina rubra</name>
    <name type="common">Hawaiian red shrimp</name>
    <dbReference type="NCBI Taxonomy" id="373956"/>
    <lineage>
        <taxon>Eukaryota</taxon>
        <taxon>Metazoa</taxon>
        <taxon>Ecdysozoa</taxon>
        <taxon>Arthropoda</taxon>
        <taxon>Crustacea</taxon>
        <taxon>Multicrustacea</taxon>
        <taxon>Malacostraca</taxon>
        <taxon>Eumalacostraca</taxon>
        <taxon>Eucarida</taxon>
        <taxon>Decapoda</taxon>
        <taxon>Pleocyemata</taxon>
        <taxon>Caridea</taxon>
        <taxon>Atyoidea</taxon>
        <taxon>Atyidae</taxon>
        <taxon>Halocaridina</taxon>
    </lineage>
</organism>
<dbReference type="Gene3D" id="3.40.50.1820">
    <property type="entry name" value="alpha/beta hydrolase"/>
    <property type="match status" value="1"/>
</dbReference>
<proteinExistence type="predicted"/>
<evidence type="ECO:0000313" key="2">
    <source>
        <dbReference type="EMBL" id="KAK7080491.1"/>
    </source>
</evidence>
<name>A0AAN8X9S9_HALRR</name>
<sequence>DYFGVPTAHVHFIGHSLGAHLAGYTGEYLKAEGTSLGRITGEKIIFRNEISRKFTYEPHRKTILVMKHL</sequence>
<feature type="non-terminal residue" evidence="2">
    <location>
        <position position="1"/>
    </location>
</feature>
<comment type="caution">
    <text evidence="2">The sequence shown here is derived from an EMBL/GenBank/DDBJ whole genome shotgun (WGS) entry which is preliminary data.</text>
</comment>
<dbReference type="GO" id="GO:0016298">
    <property type="term" value="F:lipase activity"/>
    <property type="evidence" value="ECO:0007669"/>
    <property type="project" value="InterPro"/>
</dbReference>
<gene>
    <name evidence="2" type="ORF">SK128_009155</name>
</gene>
<dbReference type="InterPro" id="IPR029058">
    <property type="entry name" value="AB_hydrolase_fold"/>
</dbReference>
<protein>
    <recommendedName>
        <fullName evidence="1">Lipase domain-containing protein</fullName>
    </recommendedName>
</protein>
<dbReference type="Pfam" id="PF00151">
    <property type="entry name" value="Lipase"/>
    <property type="match status" value="1"/>
</dbReference>
<reference evidence="2 3" key="1">
    <citation type="submission" date="2023-11" db="EMBL/GenBank/DDBJ databases">
        <title>Halocaridina rubra genome assembly.</title>
        <authorList>
            <person name="Smith C."/>
        </authorList>
    </citation>
    <scope>NUCLEOTIDE SEQUENCE [LARGE SCALE GENOMIC DNA]</scope>
    <source>
        <strain evidence="2">EP-1</strain>
        <tissue evidence="2">Whole</tissue>
    </source>
</reference>
<dbReference type="InterPro" id="IPR013818">
    <property type="entry name" value="Lipase"/>
</dbReference>
<feature type="domain" description="Lipase" evidence="1">
    <location>
        <begin position="3"/>
        <end position="41"/>
    </location>
</feature>
<dbReference type="Proteomes" id="UP001381693">
    <property type="component" value="Unassembled WGS sequence"/>
</dbReference>
<dbReference type="EMBL" id="JAXCGZ010005900">
    <property type="protein sequence ID" value="KAK7080491.1"/>
    <property type="molecule type" value="Genomic_DNA"/>
</dbReference>
<keyword evidence="3" id="KW-1185">Reference proteome</keyword>
<dbReference type="SUPFAM" id="SSF53474">
    <property type="entry name" value="alpha/beta-Hydrolases"/>
    <property type="match status" value="1"/>
</dbReference>